<dbReference type="EMBL" id="ADVG01000001">
    <property type="protein sequence ID" value="EFH88834.1"/>
    <property type="molecule type" value="Genomic_DNA"/>
</dbReference>
<gene>
    <name evidence="1" type="ORF">Krac_10336</name>
</gene>
<proteinExistence type="predicted"/>
<sequence length="457" mass="50875">MNECITPTTNHFSPTASLAAIGVKLNQQDLFGPIRTNVHIKQKTVKHTPADKLYDAWISLLAGAHGLVEINTRLRTDPGLQRAFGRSACAEQSVVQETLDACTADNVTQLQQALDEIFRRHSQSVHHDYQARFLLLDVDISGLPCGPKAAFATKGYFAGQYHRRGRQLGRVLATEYAEVVVDRLFAGNVQLIKALQPLVEAAEETLQLDEAKRARAILRVDAGAGTLDDLNWLLSRGYEVLAKEYSGQRVLRLAKTVTEWVQDPDWPERSFGWVTEPPTNYVRPVERIAVRCRRQDGTFAYGVLICSLSAEQVLAMLGRTILQAVDPVAVLAAYVTFYDLRGGGIETSLKGDKQGLGLTKRNKKRFEAQHMLVLLGSLAHNVVIWARQWLMSPPIQRCGILRMVRDVFHISGLLRFDALTHVVEIVLNQDACLARSLIHPLRELLTPLHIVASLGET</sequence>
<keyword evidence="2" id="KW-1185">Reference proteome</keyword>
<name>D6TGQ5_KTERA</name>
<dbReference type="RefSeq" id="WP_007905013.1">
    <property type="nucleotide sequence ID" value="NZ_ADVG01000001.1"/>
</dbReference>
<accession>D6TGQ5</accession>
<dbReference type="Proteomes" id="UP000004508">
    <property type="component" value="Unassembled WGS sequence"/>
</dbReference>
<dbReference type="OrthoDB" id="3254802at2"/>
<dbReference type="InParanoid" id="D6TGQ5"/>
<protein>
    <submittedName>
        <fullName evidence="1">Transposase IS4 family protein</fullName>
    </submittedName>
</protein>
<evidence type="ECO:0000313" key="2">
    <source>
        <dbReference type="Proteomes" id="UP000004508"/>
    </source>
</evidence>
<comment type="caution">
    <text evidence="1">The sequence shown here is derived from an EMBL/GenBank/DDBJ whole genome shotgun (WGS) entry which is preliminary data.</text>
</comment>
<dbReference type="eggNOG" id="COG3385">
    <property type="taxonomic scope" value="Bacteria"/>
</dbReference>
<organism evidence="1 2">
    <name type="scientific">Ktedonobacter racemifer DSM 44963</name>
    <dbReference type="NCBI Taxonomy" id="485913"/>
    <lineage>
        <taxon>Bacteria</taxon>
        <taxon>Bacillati</taxon>
        <taxon>Chloroflexota</taxon>
        <taxon>Ktedonobacteria</taxon>
        <taxon>Ktedonobacterales</taxon>
        <taxon>Ktedonobacteraceae</taxon>
        <taxon>Ktedonobacter</taxon>
    </lineage>
</organism>
<dbReference type="AlphaFoldDB" id="D6TGQ5"/>
<reference evidence="1 2" key="1">
    <citation type="journal article" date="2011" name="Stand. Genomic Sci.">
        <title>Non-contiguous finished genome sequence and contextual data of the filamentous soil bacterium Ktedonobacter racemifer type strain (SOSP1-21).</title>
        <authorList>
            <person name="Chang Y.J."/>
            <person name="Land M."/>
            <person name="Hauser L."/>
            <person name="Chertkov O."/>
            <person name="Del Rio T.G."/>
            <person name="Nolan M."/>
            <person name="Copeland A."/>
            <person name="Tice H."/>
            <person name="Cheng J.F."/>
            <person name="Lucas S."/>
            <person name="Han C."/>
            <person name="Goodwin L."/>
            <person name="Pitluck S."/>
            <person name="Ivanova N."/>
            <person name="Ovchinikova G."/>
            <person name="Pati A."/>
            <person name="Chen A."/>
            <person name="Palaniappan K."/>
            <person name="Mavromatis K."/>
            <person name="Liolios K."/>
            <person name="Brettin T."/>
            <person name="Fiebig A."/>
            <person name="Rohde M."/>
            <person name="Abt B."/>
            <person name="Goker M."/>
            <person name="Detter J.C."/>
            <person name="Woyke T."/>
            <person name="Bristow J."/>
            <person name="Eisen J.A."/>
            <person name="Markowitz V."/>
            <person name="Hugenholtz P."/>
            <person name="Kyrpides N.C."/>
            <person name="Klenk H.P."/>
            <person name="Lapidus A."/>
        </authorList>
    </citation>
    <scope>NUCLEOTIDE SEQUENCE [LARGE SCALE GENOMIC DNA]</scope>
    <source>
        <strain evidence="2">DSM 44963</strain>
    </source>
</reference>
<evidence type="ECO:0000313" key="1">
    <source>
        <dbReference type="EMBL" id="EFH88834.1"/>
    </source>
</evidence>